<reference evidence="3" key="1">
    <citation type="submission" date="2020-04" db="EMBL/GenBank/DDBJ databases">
        <title>Draft genome resource of the tomato pathogen Pseudocercospora fuligena.</title>
        <authorList>
            <person name="Zaccaron A."/>
        </authorList>
    </citation>
    <scope>NUCLEOTIDE SEQUENCE</scope>
    <source>
        <strain evidence="3">PF001</strain>
    </source>
</reference>
<feature type="transmembrane region" description="Helical" evidence="2">
    <location>
        <begin position="107"/>
        <end position="127"/>
    </location>
</feature>
<evidence type="ECO:0000256" key="1">
    <source>
        <dbReference type="SAM" id="MobiDB-lite"/>
    </source>
</evidence>
<proteinExistence type="predicted"/>
<name>A0A8H6RTS3_9PEZI</name>
<accession>A0A8H6RTS3</accession>
<evidence type="ECO:0000313" key="3">
    <source>
        <dbReference type="EMBL" id="KAF7197745.1"/>
    </source>
</evidence>
<comment type="caution">
    <text evidence="3">The sequence shown here is derived from an EMBL/GenBank/DDBJ whole genome shotgun (WGS) entry which is preliminary data.</text>
</comment>
<dbReference type="AlphaFoldDB" id="A0A8H6RTS3"/>
<feature type="compositionally biased region" description="Polar residues" evidence="1">
    <location>
        <begin position="26"/>
        <end position="43"/>
    </location>
</feature>
<gene>
    <name evidence="3" type="ORF">HII31_00834</name>
</gene>
<keyword evidence="2" id="KW-1133">Transmembrane helix</keyword>
<keyword evidence="2" id="KW-0812">Transmembrane</keyword>
<evidence type="ECO:0000313" key="4">
    <source>
        <dbReference type="Proteomes" id="UP000660729"/>
    </source>
</evidence>
<organism evidence="3 4">
    <name type="scientific">Pseudocercospora fuligena</name>
    <dbReference type="NCBI Taxonomy" id="685502"/>
    <lineage>
        <taxon>Eukaryota</taxon>
        <taxon>Fungi</taxon>
        <taxon>Dikarya</taxon>
        <taxon>Ascomycota</taxon>
        <taxon>Pezizomycotina</taxon>
        <taxon>Dothideomycetes</taxon>
        <taxon>Dothideomycetidae</taxon>
        <taxon>Mycosphaerellales</taxon>
        <taxon>Mycosphaerellaceae</taxon>
        <taxon>Pseudocercospora</taxon>
    </lineage>
</organism>
<sequence>MADHGAGDYGGGHSADTGSHDHTSTNHDSQFLPLQNDEQSHNGTGHHNGSDHNHKHHHGHGDNNGDLEAGYVEYGTINRGLALPHETTAAELWERHQQNRSCFTSDVFFALVVTFALAALALTWLTLSPVW</sequence>
<evidence type="ECO:0000256" key="2">
    <source>
        <dbReference type="SAM" id="Phobius"/>
    </source>
</evidence>
<dbReference type="OrthoDB" id="10594133at2759"/>
<keyword evidence="2" id="KW-0472">Membrane</keyword>
<protein>
    <submittedName>
        <fullName evidence="3">Uncharacterized protein</fullName>
    </submittedName>
</protein>
<dbReference type="Proteomes" id="UP000660729">
    <property type="component" value="Unassembled WGS sequence"/>
</dbReference>
<feature type="region of interest" description="Disordered" evidence="1">
    <location>
        <begin position="1"/>
        <end position="67"/>
    </location>
</feature>
<keyword evidence="4" id="KW-1185">Reference proteome</keyword>
<dbReference type="EMBL" id="JABCIY010000007">
    <property type="protein sequence ID" value="KAF7197745.1"/>
    <property type="molecule type" value="Genomic_DNA"/>
</dbReference>